<feature type="compositionally biased region" description="Basic and acidic residues" evidence="8">
    <location>
        <begin position="29"/>
        <end position="41"/>
    </location>
</feature>
<comment type="similarity">
    <text evidence="2">Belongs to the peptidase C19 family.</text>
</comment>
<dbReference type="HOGENOM" id="CLU_356792_0_0_1"/>
<gene>
    <name evidence="10" type="ORF">EPUS_00614</name>
</gene>
<dbReference type="PANTHER" id="PTHR24006">
    <property type="entry name" value="UBIQUITIN CARBOXYL-TERMINAL HYDROLASE"/>
    <property type="match status" value="1"/>
</dbReference>
<feature type="compositionally biased region" description="Polar residues" evidence="8">
    <location>
        <begin position="333"/>
        <end position="351"/>
    </location>
</feature>
<dbReference type="eggNOG" id="ENOG502TFGT">
    <property type="taxonomic scope" value="Eukaryota"/>
</dbReference>
<comment type="catalytic activity">
    <reaction evidence="1">
        <text>Thiol-dependent hydrolysis of ester, thioester, amide, peptide and isopeptide bonds formed by the C-terminal Gly of ubiquitin (a 76-residue protein attached to proteins as an intracellular targeting signal).</text>
        <dbReference type="EC" id="3.4.19.12"/>
    </reaction>
</comment>
<feature type="compositionally biased region" description="Low complexity" evidence="8">
    <location>
        <begin position="207"/>
        <end position="219"/>
    </location>
</feature>
<evidence type="ECO:0000313" key="11">
    <source>
        <dbReference type="Proteomes" id="UP000019373"/>
    </source>
</evidence>
<keyword evidence="6" id="KW-0378">Hydrolase</keyword>
<keyword evidence="11" id="KW-1185">Reference proteome</keyword>
<dbReference type="InterPro" id="IPR028889">
    <property type="entry name" value="USP"/>
</dbReference>
<evidence type="ECO:0000256" key="1">
    <source>
        <dbReference type="ARBA" id="ARBA00000707"/>
    </source>
</evidence>
<dbReference type="InterPro" id="IPR018200">
    <property type="entry name" value="USP_CS"/>
</dbReference>
<accession>U1HMT9</accession>
<dbReference type="GO" id="GO:0016579">
    <property type="term" value="P:protein deubiquitination"/>
    <property type="evidence" value="ECO:0007669"/>
    <property type="project" value="InterPro"/>
</dbReference>
<dbReference type="PROSITE" id="PS50235">
    <property type="entry name" value="USP_3"/>
    <property type="match status" value="1"/>
</dbReference>
<dbReference type="EC" id="3.4.19.12" evidence="3"/>
<evidence type="ECO:0000256" key="4">
    <source>
        <dbReference type="ARBA" id="ARBA00022670"/>
    </source>
</evidence>
<evidence type="ECO:0000313" key="10">
    <source>
        <dbReference type="EMBL" id="ERF71625.1"/>
    </source>
</evidence>
<dbReference type="Proteomes" id="UP000019373">
    <property type="component" value="Unassembled WGS sequence"/>
</dbReference>
<dbReference type="InterPro" id="IPR001394">
    <property type="entry name" value="Peptidase_C19_UCH"/>
</dbReference>
<dbReference type="RefSeq" id="XP_007802834.1">
    <property type="nucleotide sequence ID" value="XM_007804643.1"/>
</dbReference>
<evidence type="ECO:0000256" key="3">
    <source>
        <dbReference type="ARBA" id="ARBA00012759"/>
    </source>
</evidence>
<feature type="compositionally biased region" description="Polar residues" evidence="8">
    <location>
        <begin position="249"/>
        <end position="258"/>
    </location>
</feature>
<dbReference type="GeneID" id="19235675"/>
<feature type="region of interest" description="Disordered" evidence="8">
    <location>
        <begin position="29"/>
        <end position="429"/>
    </location>
</feature>
<dbReference type="PANTHER" id="PTHR24006:SF888">
    <property type="entry name" value="UBIQUITIN CARBOXYL-TERMINAL HYDROLASE 30"/>
    <property type="match status" value="1"/>
</dbReference>
<evidence type="ECO:0000256" key="6">
    <source>
        <dbReference type="ARBA" id="ARBA00022801"/>
    </source>
</evidence>
<feature type="domain" description="USP" evidence="9">
    <location>
        <begin position="431"/>
        <end position="771"/>
    </location>
</feature>
<dbReference type="EMBL" id="KE721204">
    <property type="protein sequence ID" value="ERF71625.1"/>
    <property type="molecule type" value="Genomic_DNA"/>
</dbReference>
<evidence type="ECO:0000256" key="8">
    <source>
        <dbReference type="SAM" id="MobiDB-lite"/>
    </source>
</evidence>
<dbReference type="InterPro" id="IPR038765">
    <property type="entry name" value="Papain-like_cys_pep_sf"/>
</dbReference>
<feature type="compositionally biased region" description="Low complexity" evidence="8">
    <location>
        <begin position="269"/>
        <end position="288"/>
    </location>
</feature>
<evidence type="ECO:0000256" key="5">
    <source>
        <dbReference type="ARBA" id="ARBA00022786"/>
    </source>
</evidence>
<dbReference type="PROSITE" id="PS00973">
    <property type="entry name" value="USP_2"/>
    <property type="match status" value="1"/>
</dbReference>
<keyword evidence="4" id="KW-0645">Protease</keyword>
<dbReference type="GO" id="GO:0006508">
    <property type="term" value="P:proteolysis"/>
    <property type="evidence" value="ECO:0007669"/>
    <property type="project" value="UniProtKB-KW"/>
</dbReference>
<sequence length="786" mass="86031">MVETDSATQIFTKEQVSAARRRYVKMRDEKRAWTADNEKRKLANQPTRSLRQYKKDMTPSPPPDTEEQCQPPSGKLERYDYRQPQPDRLPKAKIPLAKTESESKAVQRSREQYANLHKPGRFFSVNTTAGAKRRAEDDNDKDSKRSRIGEVPKTGVKRSAAELDSGRAKRAKSASFMDHLNGYDEEKAAAADGVRTGSKTATADSNQKAAGQSGKAASKAKADPALDTAKRVDNKNDGDKQAKPKATAKSPTPATKQTGEVKGSKADMASSAATIKQKAAAANTSKANAEIESGPTSDTKAEQTDGVAKSGPSSKRVGKQPAAGSEKVDIQKTKTQNSPITSVAAQTSATVNPKEEQTVKKVTAASPTGSKQEGCAAKHHAADGTLDKDHSPEKPVATGGVPPTAGVKRKGDDEVSSPAKKPKREASNHQNSLLNFNKACFMNASLHLLHSIPTFAVLENESDKETKADAILQPEEMRSAVIGRGRPKLAACAKQREHLKLRKESGELKLLPHLKSIMTQMSKVGEEPRAINPFVFQQVCGTMFTENKDHPMYGDTQGDAHEFILKLLEQVRKEQPELGVDELLTAQFAEQQVCACGARKTFIEDGCHLSIPEELGSRRMSFDELLGRNLRGGSRFLEYRCENCGWLGKWSTKDSWVGKRMIKSPAYLIAHVSRGQAYAQGGQMEKATNKITPPMCKTILPSGDDSPVYYHLEGMIEHTGNSPHRGHYTTTRKIGAQWWHCDDVGRRGVIPLTRTHAKNHDEGYIFLLKKVGKDVPYVDPPTDSHP</sequence>
<dbReference type="GO" id="GO:0005829">
    <property type="term" value="C:cytosol"/>
    <property type="evidence" value="ECO:0007669"/>
    <property type="project" value="TreeGrafter"/>
</dbReference>
<keyword evidence="5" id="KW-0833">Ubl conjugation pathway</keyword>
<feature type="compositionally biased region" description="Polar residues" evidence="8">
    <location>
        <begin position="197"/>
        <end position="206"/>
    </location>
</feature>
<protein>
    <recommendedName>
        <fullName evidence="3">ubiquitinyl hydrolase 1</fullName>
        <ecNumber evidence="3">3.4.19.12</ecNumber>
    </recommendedName>
</protein>
<reference evidence="11" key="1">
    <citation type="journal article" date="2014" name="BMC Genomics">
        <title>Genome characteristics reveal the impact of lichenization on lichen-forming fungus Endocarpon pusillum Hedwig (Verrucariales, Ascomycota).</title>
        <authorList>
            <person name="Wang Y.-Y."/>
            <person name="Liu B."/>
            <person name="Zhang X.-Y."/>
            <person name="Zhou Q.-M."/>
            <person name="Zhang T."/>
            <person name="Li H."/>
            <person name="Yu Y.-F."/>
            <person name="Zhang X.-L."/>
            <person name="Hao X.-Y."/>
            <person name="Wang M."/>
            <person name="Wang L."/>
            <person name="Wei J.-C."/>
        </authorList>
    </citation>
    <scope>NUCLEOTIDE SEQUENCE [LARGE SCALE GENOMIC DNA]</scope>
    <source>
        <strain evidence="11">Z07020 / HMAS-L-300199</strain>
    </source>
</reference>
<dbReference type="OrthoDB" id="5430731at2759"/>
<feature type="compositionally biased region" description="Basic and acidic residues" evidence="8">
    <location>
        <begin position="133"/>
        <end position="150"/>
    </location>
</feature>
<dbReference type="CDD" id="cd02257">
    <property type="entry name" value="Peptidase_C19"/>
    <property type="match status" value="1"/>
</dbReference>
<feature type="compositionally biased region" description="Basic and acidic residues" evidence="8">
    <location>
        <begin position="99"/>
        <end position="111"/>
    </location>
</feature>
<dbReference type="GO" id="GO:0005634">
    <property type="term" value="C:nucleus"/>
    <property type="evidence" value="ECO:0007669"/>
    <property type="project" value="TreeGrafter"/>
</dbReference>
<keyword evidence="7" id="KW-0788">Thiol protease</keyword>
<name>U1HMT9_ENDPU</name>
<proteinExistence type="inferred from homology"/>
<feature type="compositionally biased region" description="Basic and acidic residues" evidence="8">
    <location>
        <begin position="220"/>
        <end position="242"/>
    </location>
</feature>
<dbReference type="Pfam" id="PF00443">
    <property type="entry name" value="UCH"/>
    <property type="match status" value="1"/>
</dbReference>
<evidence type="ECO:0000259" key="9">
    <source>
        <dbReference type="PROSITE" id="PS50235"/>
    </source>
</evidence>
<dbReference type="InterPro" id="IPR050164">
    <property type="entry name" value="Peptidase_C19"/>
</dbReference>
<evidence type="ECO:0000256" key="2">
    <source>
        <dbReference type="ARBA" id="ARBA00009085"/>
    </source>
</evidence>
<dbReference type="AlphaFoldDB" id="U1HMT9"/>
<feature type="compositionally biased region" description="Basic and acidic residues" evidence="8">
    <location>
        <begin position="380"/>
        <end position="393"/>
    </location>
</feature>
<evidence type="ECO:0000256" key="7">
    <source>
        <dbReference type="ARBA" id="ARBA00022807"/>
    </source>
</evidence>
<dbReference type="GO" id="GO:0004843">
    <property type="term" value="F:cysteine-type deubiquitinase activity"/>
    <property type="evidence" value="ECO:0007669"/>
    <property type="project" value="UniProtKB-EC"/>
</dbReference>
<dbReference type="Gene3D" id="3.90.70.10">
    <property type="entry name" value="Cysteine proteinases"/>
    <property type="match status" value="1"/>
</dbReference>
<dbReference type="SUPFAM" id="SSF54001">
    <property type="entry name" value="Cysteine proteinases"/>
    <property type="match status" value="1"/>
</dbReference>
<organism evidence="10 11">
    <name type="scientific">Endocarpon pusillum (strain Z07020 / HMAS-L-300199)</name>
    <name type="common">Lichen-forming fungus</name>
    <dbReference type="NCBI Taxonomy" id="1263415"/>
    <lineage>
        <taxon>Eukaryota</taxon>
        <taxon>Fungi</taxon>
        <taxon>Dikarya</taxon>
        <taxon>Ascomycota</taxon>
        <taxon>Pezizomycotina</taxon>
        <taxon>Eurotiomycetes</taxon>
        <taxon>Chaetothyriomycetidae</taxon>
        <taxon>Verrucariales</taxon>
        <taxon>Verrucariaceae</taxon>
        <taxon>Endocarpon</taxon>
    </lineage>
</organism>